<proteinExistence type="predicted"/>
<dbReference type="PANTHER" id="PTHR43229:SF6">
    <property type="entry name" value="ABC-TYPE MULTIDRUG TRANSPORT SYSTEM, PERMEASE COMPONENT"/>
    <property type="match status" value="1"/>
</dbReference>
<feature type="transmembrane region" description="Helical" evidence="1">
    <location>
        <begin position="110"/>
        <end position="132"/>
    </location>
</feature>
<dbReference type="EMBL" id="CP106877">
    <property type="protein sequence ID" value="WAA11746.1"/>
    <property type="molecule type" value="Genomic_DNA"/>
</dbReference>
<feature type="transmembrane region" description="Helical" evidence="1">
    <location>
        <begin position="55"/>
        <end position="79"/>
    </location>
</feature>
<dbReference type="PANTHER" id="PTHR43229">
    <property type="entry name" value="NODULATION PROTEIN J"/>
    <property type="match status" value="1"/>
</dbReference>
<feature type="transmembrane region" description="Helical" evidence="1">
    <location>
        <begin position="30"/>
        <end position="49"/>
    </location>
</feature>
<protein>
    <submittedName>
        <fullName evidence="2">Multidrug ABC transporter permease</fullName>
    </submittedName>
</protein>
<keyword evidence="1" id="KW-1133">Transmembrane helix</keyword>
<name>A0A9E8RXH2_9BACI</name>
<evidence type="ECO:0000256" key="1">
    <source>
        <dbReference type="SAM" id="Phobius"/>
    </source>
</evidence>
<reference evidence="2" key="1">
    <citation type="submission" date="2022-09" db="EMBL/GenBank/DDBJ databases">
        <title>Complete Genomes of Fervidibacillus albus and Fervidibacillus halotolerans isolated from tidal flat sediments.</title>
        <authorList>
            <person name="Kwon K.K."/>
            <person name="Yang S.-H."/>
            <person name="Park M.J."/>
            <person name="Oh H.-M."/>
        </authorList>
    </citation>
    <scope>NUCLEOTIDE SEQUENCE</scope>
    <source>
        <strain evidence="2">MEBiC13594</strain>
    </source>
</reference>
<dbReference type="InterPro" id="IPR051784">
    <property type="entry name" value="Nod_factor_ABC_transporter"/>
</dbReference>
<gene>
    <name evidence="2" type="ORF">OE105_08940</name>
</gene>
<keyword evidence="1" id="KW-0472">Membrane</keyword>
<feature type="transmembrane region" description="Helical" evidence="1">
    <location>
        <begin position="144"/>
        <end position="170"/>
    </location>
</feature>
<accession>A0A9E8RXH2</accession>
<dbReference type="AlphaFoldDB" id="A0A9E8RXH2"/>
<organism evidence="2 3">
    <name type="scientific">Fervidibacillus halotolerans</name>
    <dbReference type="NCBI Taxonomy" id="2980027"/>
    <lineage>
        <taxon>Bacteria</taxon>
        <taxon>Bacillati</taxon>
        <taxon>Bacillota</taxon>
        <taxon>Bacilli</taxon>
        <taxon>Bacillales</taxon>
        <taxon>Bacillaceae</taxon>
        <taxon>Fervidibacillus</taxon>
    </lineage>
</organism>
<keyword evidence="3" id="KW-1185">Reference proteome</keyword>
<feature type="transmembrane region" description="Helical" evidence="1">
    <location>
        <begin position="177"/>
        <end position="197"/>
    </location>
</feature>
<sequence length="274" mass="30799">MTEMIYSIKAEFVKFKGMFIRYYIDSISEIVSYGLLMFGLILTVFQNLTGTNEQIFQLMVGIFIWYIGINAIAVFSFILQEEMVLGTLEQIAITKVPIEKMLLGRAIGTFIFDSLGAIVLSTISFSFVAIFRDLSLETFFSLNLSIPSLIIVILLTMVSIYGFSFILAGFSLVFKRIGAITTLLNYLFLFLIGLVMASNQLPPTIDLVTKLLPMTLGVINLKQVIIDSTTLVELVSTYEFWLLILNSGLYFFIGLSLFKLLFNISIKNGKLSSY</sequence>
<dbReference type="Proteomes" id="UP001164726">
    <property type="component" value="Chromosome"/>
</dbReference>
<dbReference type="RefSeq" id="WP_275419864.1">
    <property type="nucleotide sequence ID" value="NZ_CP106877.1"/>
</dbReference>
<evidence type="ECO:0000313" key="3">
    <source>
        <dbReference type="Proteomes" id="UP001164726"/>
    </source>
</evidence>
<dbReference type="KEGG" id="fhl:OE105_08940"/>
<evidence type="ECO:0000313" key="2">
    <source>
        <dbReference type="EMBL" id="WAA11746.1"/>
    </source>
</evidence>
<keyword evidence="1" id="KW-0812">Transmembrane</keyword>
<feature type="transmembrane region" description="Helical" evidence="1">
    <location>
        <begin position="240"/>
        <end position="262"/>
    </location>
</feature>